<sequence>MPDPALVQAQALAQAQGAVQAQLDKHATQLENRKSENSSLTAISVQSRIAEFWVDMPRLWFAHFEAVMAPQKQGDDVKFSLVSDLLTKPPEEQKYKALKERLLQVYEESTERQFQKFVSEMDLGEQKPTQLLRRIKELGRPVQVSDQTL</sequence>
<name>A0A5E4R6S8_9NEOP</name>
<dbReference type="PANTHER" id="PTHR33327">
    <property type="entry name" value="ENDONUCLEASE"/>
    <property type="match status" value="1"/>
</dbReference>
<gene>
    <name evidence="1" type="ORF">LSINAPIS_LOCUS15465</name>
</gene>
<evidence type="ECO:0000313" key="1">
    <source>
        <dbReference type="EMBL" id="VVD06032.1"/>
    </source>
</evidence>
<reference evidence="1 2" key="1">
    <citation type="submission" date="2017-07" db="EMBL/GenBank/DDBJ databases">
        <authorList>
            <person name="Talla V."/>
            <person name="Backstrom N."/>
        </authorList>
    </citation>
    <scope>NUCLEOTIDE SEQUENCE [LARGE SCALE GENOMIC DNA]</scope>
</reference>
<evidence type="ECO:0000313" key="2">
    <source>
        <dbReference type="Proteomes" id="UP000324832"/>
    </source>
</evidence>
<accession>A0A5E4R6S8</accession>
<keyword evidence="2" id="KW-1185">Reference proteome</keyword>
<dbReference type="Proteomes" id="UP000324832">
    <property type="component" value="Unassembled WGS sequence"/>
</dbReference>
<dbReference type="EMBL" id="FZQP02007061">
    <property type="protein sequence ID" value="VVD06032.1"/>
    <property type="molecule type" value="Genomic_DNA"/>
</dbReference>
<dbReference type="AlphaFoldDB" id="A0A5E4R6S8"/>
<protein>
    <submittedName>
        <fullName evidence="1">Uncharacterized protein</fullName>
    </submittedName>
</protein>
<organism evidence="1 2">
    <name type="scientific">Leptidea sinapis</name>
    <dbReference type="NCBI Taxonomy" id="189913"/>
    <lineage>
        <taxon>Eukaryota</taxon>
        <taxon>Metazoa</taxon>
        <taxon>Ecdysozoa</taxon>
        <taxon>Arthropoda</taxon>
        <taxon>Hexapoda</taxon>
        <taxon>Insecta</taxon>
        <taxon>Pterygota</taxon>
        <taxon>Neoptera</taxon>
        <taxon>Endopterygota</taxon>
        <taxon>Lepidoptera</taxon>
        <taxon>Glossata</taxon>
        <taxon>Ditrysia</taxon>
        <taxon>Papilionoidea</taxon>
        <taxon>Pieridae</taxon>
        <taxon>Dismorphiinae</taxon>
        <taxon>Leptidea</taxon>
    </lineage>
</organism>
<proteinExistence type="predicted"/>
<dbReference type="PANTHER" id="PTHR33327:SF3">
    <property type="entry name" value="RNA-DIRECTED DNA POLYMERASE"/>
    <property type="match status" value="1"/>
</dbReference>